<protein>
    <submittedName>
        <fullName evidence="1">Uncharacterized protein</fullName>
    </submittedName>
</protein>
<dbReference type="Proteomes" id="UP000183454">
    <property type="component" value="Unassembled WGS sequence"/>
</dbReference>
<dbReference type="EMBL" id="FNNH01000053">
    <property type="protein sequence ID" value="SDX05524.1"/>
    <property type="molecule type" value="Genomic_DNA"/>
</dbReference>
<sequence>MQLAMLDFIFFNGLRHFKGLILIRRQHAN</sequence>
<dbReference type="AlphaFoldDB" id="A0A1H2YLK9"/>
<organism evidence="1 2">
    <name type="scientific">Nitrosomonas communis</name>
    <dbReference type="NCBI Taxonomy" id="44574"/>
    <lineage>
        <taxon>Bacteria</taxon>
        <taxon>Pseudomonadati</taxon>
        <taxon>Pseudomonadota</taxon>
        <taxon>Betaproteobacteria</taxon>
        <taxon>Nitrosomonadales</taxon>
        <taxon>Nitrosomonadaceae</taxon>
        <taxon>Nitrosomonas</taxon>
    </lineage>
</organism>
<accession>A0A1H2YLK9</accession>
<evidence type="ECO:0000313" key="1">
    <source>
        <dbReference type="EMBL" id="SDX05524.1"/>
    </source>
</evidence>
<proteinExistence type="predicted"/>
<evidence type="ECO:0000313" key="2">
    <source>
        <dbReference type="Proteomes" id="UP000183454"/>
    </source>
</evidence>
<reference evidence="1 2" key="1">
    <citation type="submission" date="2016-10" db="EMBL/GenBank/DDBJ databases">
        <authorList>
            <person name="de Groot N.N."/>
        </authorList>
    </citation>
    <scope>NUCLEOTIDE SEQUENCE [LARGE SCALE GENOMIC DNA]</scope>
    <source>
        <strain evidence="1 2">Nm110</strain>
    </source>
</reference>
<name>A0A1H2YLK9_9PROT</name>
<gene>
    <name evidence="1" type="ORF">SAMN05421882_105317</name>
</gene>